<dbReference type="GO" id="GO:0004674">
    <property type="term" value="F:protein serine/threonine kinase activity"/>
    <property type="evidence" value="ECO:0007669"/>
    <property type="project" value="UniProtKB-KW"/>
</dbReference>
<evidence type="ECO:0000256" key="12">
    <source>
        <dbReference type="ARBA" id="ARBA00022840"/>
    </source>
</evidence>
<comment type="catalytic activity">
    <reaction evidence="17">
        <text>L-seryl-[protein] + ATP = O-phospho-L-seryl-[protein] + ADP + H(+)</text>
        <dbReference type="Rhea" id="RHEA:17989"/>
        <dbReference type="Rhea" id="RHEA-COMP:9863"/>
        <dbReference type="Rhea" id="RHEA-COMP:11604"/>
        <dbReference type="ChEBI" id="CHEBI:15378"/>
        <dbReference type="ChEBI" id="CHEBI:29999"/>
        <dbReference type="ChEBI" id="CHEBI:30616"/>
        <dbReference type="ChEBI" id="CHEBI:83421"/>
        <dbReference type="ChEBI" id="CHEBI:456216"/>
        <dbReference type="EC" id="2.7.11.1"/>
    </reaction>
</comment>
<dbReference type="Pfam" id="PF13855">
    <property type="entry name" value="LRR_8"/>
    <property type="match status" value="2"/>
</dbReference>
<comment type="subcellular location">
    <subcellularLocation>
        <location evidence="1">Cell membrane</location>
        <topology evidence="1">Single-pass type I membrane protein</topology>
    </subcellularLocation>
</comment>
<dbReference type="PANTHER" id="PTHR48056:SF63">
    <property type="entry name" value="PROTEIN KINASE DOMAIN-CONTAINING PROTEIN"/>
    <property type="match status" value="1"/>
</dbReference>
<keyword evidence="10 18" id="KW-0547">Nucleotide-binding</keyword>
<dbReference type="GO" id="GO:0005886">
    <property type="term" value="C:plasma membrane"/>
    <property type="evidence" value="ECO:0007669"/>
    <property type="project" value="UniProtKB-SubCell"/>
</dbReference>
<reference evidence="22" key="1">
    <citation type="submission" date="2022-02" db="EMBL/GenBank/DDBJ databases">
        <authorList>
            <person name="Henning P.M."/>
            <person name="McCubbin A.G."/>
            <person name="Shore J.S."/>
        </authorList>
    </citation>
    <scope>NUCLEOTIDE SEQUENCE</scope>
    <source>
        <strain evidence="22">F60SS</strain>
        <tissue evidence="22">Leaves</tissue>
    </source>
</reference>
<evidence type="ECO:0000256" key="18">
    <source>
        <dbReference type="PROSITE-ProRule" id="PRU10141"/>
    </source>
</evidence>
<keyword evidence="5" id="KW-0433">Leucine-rich repeat</keyword>
<evidence type="ECO:0000313" key="22">
    <source>
        <dbReference type="EMBL" id="KAJ4846988.1"/>
    </source>
</evidence>
<evidence type="ECO:0000256" key="5">
    <source>
        <dbReference type="ARBA" id="ARBA00022614"/>
    </source>
</evidence>
<dbReference type="SMART" id="SM00219">
    <property type="entry name" value="TyrKc"/>
    <property type="match status" value="1"/>
</dbReference>
<evidence type="ECO:0000256" key="10">
    <source>
        <dbReference type="ARBA" id="ARBA00022741"/>
    </source>
</evidence>
<dbReference type="InterPro" id="IPR001611">
    <property type="entry name" value="Leu-rich_rpt"/>
</dbReference>
<evidence type="ECO:0000313" key="23">
    <source>
        <dbReference type="Proteomes" id="UP001141552"/>
    </source>
</evidence>
<dbReference type="FunFam" id="3.80.10.10:FF:000095">
    <property type="entry name" value="LRR receptor-like serine/threonine-protein kinase GSO1"/>
    <property type="match status" value="2"/>
</dbReference>
<protein>
    <recommendedName>
        <fullName evidence="2">non-specific serine/threonine protein kinase</fullName>
        <ecNumber evidence="2">2.7.11.1</ecNumber>
    </recommendedName>
</protein>
<evidence type="ECO:0000259" key="21">
    <source>
        <dbReference type="PROSITE" id="PS50011"/>
    </source>
</evidence>
<evidence type="ECO:0000256" key="3">
    <source>
        <dbReference type="ARBA" id="ARBA00022475"/>
    </source>
</evidence>
<feature type="chain" id="PRO_5040184962" description="non-specific serine/threonine protein kinase" evidence="20">
    <location>
        <begin position="33"/>
        <end position="1044"/>
    </location>
</feature>
<dbReference type="EC" id="2.7.11.1" evidence="2"/>
<comment type="caution">
    <text evidence="22">The sequence shown here is derived from an EMBL/GenBank/DDBJ whole genome shotgun (WGS) entry which is preliminary data.</text>
</comment>
<dbReference type="InterPro" id="IPR050647">
    <property type="entry name" value="Plant_LRR-RLKs"/>
</dbReference>
<comment type="catalytic activity">
    <reaction evidence="16">
        <text>L-threonyl-[protein] + ATP = O-phospho-L-threonyl-[protein] + ADP + H(+)</text>
        <dbReference type="Rhea" id="RHEA:46608"/>
        <dbReference type="Rhea" id="RHEA-COMP:11060"/>
        <dbReference type="Rhea" id="RHEA-COMP:11605"/>
        <dbReference type="ChEBI" id="CHEBI:15378"/>
        <dbReference type="ChEBI" id="CHEBI:30013"/>
        <dbReference type="ChEBI" id="CHEBI:30616"/>
        <dbReference type="ChEBI" id="CHEBI:61977"/>
        <dbReference type="ChEBI" id="CHEBI:456216"/>
        <dbReference type="EC" id="2.7.11.1"/>
    </reaction>
</comment>
<evidence type="ECO:0000256" key="13">
    <source>
        <dbReference type="ARBA" id="ARBA00022989"/>
    </source>
</evidence>
<dbReference type="SMART" id="SM00369">
    <property type="entry name" value="LRR_TYP"/>
    <property type="match status" value="8"/>
</dbReference>
<keyword evidence="4" id="KW-0723">Serine/threonine-protein kinase</keyword>
<evidence type="ECO:0000256" key="15">
    <source>
        <dbReference type="ARBA" id="ARBA00023180"/>
    </source>
</evidence>
<evidence type="ECO:0000256" key="6">
    <source>
        <dbReference type="ARBA" id="ARBA00022679"/>
    </source>
</evidence>
<dbReference type="InterPro" id="IPR017441">
    <property type="entry name" value="Protein_kinase_ATP_BS"/>
</dbReference>
<keyword evidence="7 19" id="KW-0812">Transmembrane</keyword>
<dbReference type="AlphaFoldDB" id="A0A9Q0JMA4"/>
<dbReference type="InterPro" id="IPR013210">
    <property type="entry name" value="LRR_N_plant-typ"/>
</dbReference>
<dbReference type="InterPro" id="IPR032675">
    <property type="entry name" value="LRR_dom_sf"/>
</dbReference>
<name>A0A9Q0JMA4_9ROSI</name>
<sequence length="1044" mass="112816">MTPKPPKIDHYYIRSKVQLCLVLVVVSTLSSSVDFAAPSVVVVGNDDKHALLELKSGITEDPLKLTSNWNPQDPDPCSWRGVSCDTVSRRVIALNLSSNANSACSLVSLTSSSGGGAGEVGNFLNFSLLFPCLGFDYNASPKLGGKLSPAIGELTQLRVLALGFNGFYGNLPLEIGKLGSLEVLDLGFNAFHGSIPLTLRNCTSLSVINLSGNQFNGTVPVFPIPGLRILALSFNLLSGSIPDDFGDNCGSLEHLLLNGNSITGSIPSKLGNCVKLQSLLLSSNLLEDDIPPSLGGLRNLEALDLSRNFLSGAIPPELGNCGQLKMLILKNNYGLLWSRNSTSSEMEEEERGEGEFNYFQGRLPDSIARLPNLRVLWAPNLNLEGSFPQSWGPSCNLQMLNLAGNYLTGEIPPSLANCKSLYFLDLSSNNLTGLLPQEFPVPCMVVFNVSQNSLSGSIPGFPSRECYEMPVNVPVPQDNMLGYYSSFFYTNAVMRSTSLFSPTGRLAVLHDLSDNLFTGQVAPLLLAPKRFPDGPFYGFWLNGNNLEGNLSAYSFDLCLNLYALVLDLGGNKITGPLPSAVGSNCKCMKILNLAGNDLLGSVPHTFAYLDSLVSLNLSRNRLGGSIPAYTGQMKDLRHVSLSANNFTGAIPWQLAQLPALEILELSSNSLSGDIPSDFAKLKHLSVLRLDHNQLSGRIPSGFGRMTSLSVFDASFNNLSGTVPPNSSSIICENIQGNPNLQPCYVDASTSEWEKEHYGNGSQEEANSPVGSTQKSGSAFNPIEIACITVASVIFSVLITLVLFLVCMKKFLRGSAASQGSGRKEVVTCNDIGVQLTYENVVRATGGFNIQNCIGSGGFGATYKAEIVPGIVVAVKRLSVGRFQGVQQFAAEIKTLGRVHHPNLVKLIGYHVSESEMFLIYNYLPGGKSQRISYIETFHEASGAAVETNSASNTLVEISDHNFLHFKLVNAFYFICQQVHMRSRGGETWLLDSKFSDVKGSNNGKKAEPEGTVLYLRDPKGNTSLEFTRLYLGRWNARQAMSLVM</sequence>
<dbReference type="InterPro" id="IPR003591">
    <property type="entry name" value="Leu-rich_rpt_typical-subtyp"/>
</dbReference>
<keyword evidence="9" id="KW-0677">Repeat</keyword>
<evidence type="ECO:0000256" key="7">
    <source>
        <dbReference type="ARBA" id="ARBA00022692"/>
    </source>
</evidence>
<keyword evidence="11" id="KW-0418">Kinase</keyword>
<dbReference type="Pfam" id="PF00560">
    <property type="entry name" value="LRR_1"/>
    <property type="match status" value="5"/>
</dbReference>
<evidence type="ECO:0000256" key="8">
    <source>
        <dbReference type="ARBA" id="ARBA00022729"/>
    </source>
</evidence>
<dbReference type="FunFam" id="3.30.200.20:FF:000260">
    <property type="entry name" value="LRR receptor-like serine/threonine-protein kinase RPK2"/>
    <property type="match status" value="1"/>
</dbReference>
<keyword evidence="8 20" id="KW-0732">Signal</keyword>
<dbReference type="Gene3D" id="3.80.10.10">
    <property type="entry name" value="Ribonuclease Inhibitor"/>
    <property type="match status" value="4"/>
</dbReference>
<dbReference type="PRINTS" id="PR00019">
    <property type="entry name" value="LEURICHRPT"/>
</dbReference>
<keyword evidence="14 19" id="KW-0472">Membrane</keyword>
<feature type="transmembrane region" description="Helical" evidence="19">
    <location>
        <begin position="782"/>
        <end position="805"/>
    </location>
</feature>
<keyword evidence="15" id="KW-0325">Glycoprotein</keyword>
<evidence type="ECO:0000256" key="14">
    <source>
        <dbReference type="ARBA" id="ARBA00023136"/>
    </source>
</evidence>
<evidence type="ECO:0000256" key="11">
    <source>
        <dbReference type="ARBA" id="ARBA00022777"/>
    </source>
</evidence>
<dbReference type="InterPro" id="IPR020635">
    <property type="entry name" value="Tyr_kinase_cat_dom"/>
</dbReference>
<dbReference type="Pfam" id="PF08263">
    <property type="entry name" value="LRRNT_2"/>
    <property type="match status" value="1"/>
</dbReference>
<evidence type="ECO:0000256" key="17">
    <source>
        <dbReference type="ARBA" id="ARBA00048679"/>
    </source>
</evidence>
<keyword evidence="23" id="KW-1185">Reference proteome</keyword>
<dbReference type="PANTHER" id="PTHR48056">
    <property type="entry name" value="LRR RECEPTOR-LIKE SERINE/THREONINE-PROTEIN KINASE-RELATED"/>
    <property type="match status" value="1"/>
</dbReference>
<dbReference type="PROSITE" id="PS00107">
    <property type="entry name" value="PROTEIN_KINASE_ATP"/>
    <property type="match status" value="1"/>
</dbReference>
<keyword evidence="12 18" id="KW-0067">ATP-binding</keyword>
<dbReference type="GO" id="GO:0005524">
    <property type="term" value="F:ATP binding"/>
    <property type="evidence" value="ECO:0007669"/>
    <property type="project" value="UniProtKB-UniRule"/>
</dbReference>
<dbReference type="GO" id="GO:0004713">
    <property type="term" value="F:protein tyrosine kinase activity"/>
    <property type="evidence" value="ECO:0007669"/>
    <property type="project" value="InterPro"/>
</dbReference>
<reference evidence="22" key="2">
    <citation type="journal article" date="2023" name="Plants (Basel)">
        <title>Annotation of the Turnera subulata (Passifloraceae) Draft Genome Reveals the S-Locus Evolved after the Divergence of Turneroideae from Passifloroideae in a Stepwise Manner.</title>
        <authorList>
            <person name="Henning P.M."/>
            <person name="Roalson E.H."/>
            <person name="Mir W."/>
            <person name="McCubbin A.G."/>
            <person name="Shore J.S."/>
        </authorList>
    </citation>
    <scope>NUCLEOTIDE SEQUENCE</scope>
    <source>
        <strain evidence="22">F60SS</strain>
    </source>
</reference>
<keyword evidence="13 19" id="KW-1133">Transmembrane helix</keyword>
<dbReference type="GO" id="GO:0006950">
    <property type="term" value="P:response to stress"/>
    <property type="evidence" value="ECO:0007669"/>
    <property type="project" value="UniProtKB-ARBA"/>
</dbReference>
<dbReference type="Pfam" id="PF00069">
    <property type="entry name" value="Pkinase"/>
    <property type="match status" value="1"/>
</dbReference>
<dbReference type="EMBL" id="JAKUCV010001298">
    <property type="protein sequence ID" value="KAJ4846988.1"/>
    <property type="molecule type" value="Genomic_DNA"/>
</dbReference>
<evidence type="ECO:0000256" key="16">
    <source>
        <dbReference type="ARBA" id="ARBA00047899"/>
    </source>
</evidence>
<dbReference type="InterPro" id="IPR011009">
    <property type="entry name" value="Kinase-like_dom_sf"/>
</dbReference>
<dbReference type="SUPFAM" id="SSF56112">
    <property type="entry name" value="Protein kinase-like (PK-like)"/>
    <property type="match status" value="1"/>
</dbReference>
<keyword evidence="6" id="KW-0808">Transferase</keyword>
<evidence type="ECO:0000256" key="20">
    <source>
        <dbReference type="SAM" id="SignalP"/>
    </source>
</evidence>
<dbReference type="Gene3D" id="3.30.200.20">
    <property type="entry name" value="Phosphorylase Kinase, domain 1"/>
    <property type="match status" value="1"/>
</dbReference>
<organism evidence="22 23">
    <name type="scientific">Turnera subulata</name>
    <dbReference type="NCBI Taxonomy" id="218843"/>
    <lineage>
        <taxon>Eukaryota</taxon>
        <taxon>Viridiplantae</taxon>
        <taxon>Streptophyta</taxon>
        <taxon>Embryophyta</taxon>
        <taxon>Tracheophyta</taxon>
        <taxon>Spermatophyta</taxon>
        <taxon>Magnoliopsida</taxon>
        <taxon>eudicotyledons</taxon>
        <taxon>Gunneridae</taxon>
        <taxon>Pentapetalae</taxon>
        <taxon>rosids</taxon>
        <taxon>fabids</taxon>
        <taxon>Malpighiales</taxon>
        <taxon>Passifloraceae</taxon>
        <taxon>Turnera</taxon>
    </lineage>
</organism>
<gene>
    <name evidence="22" type="ORF">Tsubulata_046272</name>
</gene>
<dbReference type="FunFam" id="3.80.10.10:FF:000041">
    <property type="entry name" value="LRR receptor-like serine/threonine-protein kinase ERECTA"/>
    <property type="match status" value="1"/>
</dbReference>
<feature type="domain" description="Protein kinase" evidence="21">
    <location>
        <begin position="847"/>
        <end position="1044"/>
    </location>
</feature>
<dbReference type="Proteomes" id="UP001141552">
    <property type="component" value="Unassembled WGS sequence"/>
</dbReference>
<keyword evidence="3" id="KW-1003">Cell membrane</keyword>
<evidence type="ECO:0000256" key="2">
    <source>
        <dbReference type="ARBA" id="ARBA00012513"/>
    </source>
</evidence>
<dbReference type="InterPro" id="IPR000719">
    <property type="entry name" value="Prot_kinase_dom"/>
</dbReference>
<evidence type="ECO:0000256" key="19">
    <source>
        <dbReference type="SAM" id="Phobius"/>
    </source>
</evidence>
<feature type="signal peptide" evidence="20">
    <location>
        <begin position="1"/>
        <end position="32"/>
    </location>
</feature>
<dbReference type="OrthoDB" id="1896041at2759"/>
<evidence type="ECO:0000256" key="1">
    <source>
        <dbReference type="ARBA" id="ARBA00004251"/>
    </source>
</evidence>
<proteinExistence type="predicted"/>
<accession>A0A9Q0JMA4</accession>
<dbReference type="SUPFAM" id="SSF52058">
    <property type="entry name" value="L domain-like"/>
    <property type="match status" value="2"/>
</dbReference>
<evidence type="ECO:0000256" key="9">
    <source>
        <dbReference type="ARBA" id="ARBA00022737"/>
    </source>
</evidence>
<evidence type="ECO:0000256" key="4">
    <source>
        <dbReference type="ARBA" id="ARBA00022527"/>
    </source>
</evidence>
<feature type="binding site" evidence="18">
    <location>
        <position position="875"/>
    </location>
    <ligand>
        <name>ATP</name>
        <dbReference type="ChEBI" id="CHEBI:30616"/>
    </ligand>
</feature>
<dbReference type="PROSITE" id="PS50011">
    <property type="entry name" value="PROTEIN_KINASE_DOM"/>
    <property type="match status" value="1"/>
</dbReference>